<dbReference type="InterPro" id="IPR000620">
    <property type="entry name" value="EamA_dom"/>
</dbReference>
<feature type="transmembrane region" description="Helical" evidence="6">
    <location>
        <begin position="245"/>
        <end position="265"/>
    </location>
</feature>
<feature type="domain" description="EamA" evidence="7">
    <location>
        <begin position="15"/>
        <end position="149"/>
    </location>
</feature>
<dbReference type="Proteomes" id="UP001200557">
    <property type="component" value="Unassembled WGS sequence"/>
</dbReference>
<sequence length="309" mass="32768">MIQTAPLRAQNPAAAVALMVLATVFIAGTTLAAKALGTDTLGAPLHPLQITHGRFVFAFMGLLCVAAVLRPKIKAPNLRLHLSRTVCGAAGVTLMFAAVAFIPLSDATAISFLNPVFGMLLAIPFLGEKVGPWRWAAAAIAFVGALILLRPGPDTFQVAALLALGAAMAMGFELIFIKKLADREPAMQILLINNLIGSILLSMVMIPFWISPTMAQWGVLIALGLMMAAAQTCFINAMARADASYVTPFSYLTLIFASLYDWAIFRAIPDWVSILGAAIIVSGAALLAWREAVNSARLRRVTHSGGGRV</sequence>
<dbReference type="SUPFAM" id="SSF103481">
    <property type="entry name" value="Multidrug resistance efflux transporter EmrE"/>
    <property type="match status" value="2"/>
</dbReference>
<proteinExistence type="inferred from homology"/>
<evidence type="ECO:0000256" key="3">
    <source>
        <dbReference type="ARBA" id="ARBA00022692"/>
    </source>
</evidence>
<comment type="caution">
    <text evidence="8">The sequence shown here is derived from an EMBL/GenBank/DDBJ whole genome shotgun (WGS) entry which is preliminary data.</text>
</comment>
<feature type="transmembrane region" description="Helical" evidence="6">
    <location>
        <begin position="108"/>
        <end position="126"/>
    </location>
</feature>
<protein>
    <submittedName>
        <fullName evidence="8">DMT family transporter</fullName>
    </submittedName>
</protein>
<feature type="transmembrane region" description="Helical" evidence="6">
    <location>
        <begin position="156"/>
        <end position="177"/>
    </location>
</feature>
<dbReference type="PANTHER" id="PTHR22911:SF6">
    <property type="entry name" value="SOLUTE CARRIER FAMILY 35 MEMBER G1"/>
    <property type="match status" value="1"/>
</dbReference>
<comment type="similarity">
    <text evidence="2">Belongs to the drug/metabolite transporter (DMT) superfamily. 10 TMS drug/metabolite exporter (DME) (TC 2.A.7.3) family.</text>
</comment>
<evidence type="ECO:0000256" key="1">
    <source>
        <dbReference type="ARBA" id="ARBA00004141"/>
    </source>
</evidence>
<dbReference type="InterPro" id="IPR037185">
    <property type="entry name" value="EmrE-like"/>
</dbReference>
<evidence type="ECO:0000313" key="9">
    <source>
        <dbReference type="Proteomes" id="UP001200557"/>
    </source>
</evidence>
<evidence type="ECO:0000256" key="5">
    <source>
        <dbReference type="ARBA" id="ARBA00023136"/>
    </source>
</evidence>
<feature type="transmembrane region" description="Helical" evidence="6">
    <location>
        <begin position="133"/>
        <end position="150"/>
    </location>
</feature>
<organism evidence="8 9">
    <name type="scientific">Octadecabacter dasysiphoniae</name>
    <dbReference type="NCBI Taxonomy" id="2909341"/>
    <lineage>
        <taxon>Bacteria</taxon>
        <taxon>Pseudomonadati</taxon>
        <taxon>Pseudomonadota</taxon>
        <taxon>Alphaproteobacteria</taxon>
        <taxon>Rhodobacterales</taxon>
        <taxon>Roseobacteraceae</taxon>
        <taxon>Octadecabacter</taxon>
    </lineage>
</organism>
<dbReference type="Gene3D" id="1.10.3730.20">
    <property type="match status" value="1"/>
</dbReference>
<feature type="transmembrane region" description="Helical" evidence="6">
    <location>
        <begin position="271"/>
        <end position="289"/>
    </location>
</feature>
<comment type="subcellular location">
    <subcellularLocation>
        <location evidence="1">Membrane</location>
        <topology evidence="1">Multi-pass membrane protein</topology>
    </subcellularLocation>
</comment>
<keyword evidence="5 6" id="KW-0472">Membrane</keyword>
<evidence type="ECO:0000313" key="8">
    <source>
        <dbReference type="EMBL" id="MCF2872473.1"/>
    </source>
</evidence>
<feature type="domain" description="EamA" evidence="7">
    <location>
        <begin position="159"/>
        <end position="288"/>
    </location>
</feature>
<evidence type="ECO:0000259" key="7">
    <source>
        <dbReference type="Pfam" id="PF00892"/>
    </source>
</evidence>
<accession>A0ABS9CZ84</accession>
<feature type="transmembrane region" description="Helical" evidence="6">
    <location>
        <begin position="189"/>
        <end position="210"/>
    </location>
</feature>
<name>A0ABS9CZ84_9RHOB</name>
<feature type="transmembrane region" description="Helical" evidence="6">
    <location>
        <begin position="81"/>
        <end position="102"/>
    </location>
</feature>
<dbReference type="PANTHER" id="PTHR22911">
    <property type="entry name" value="ACYL-MALONYL CONDENSING ENZYME-RELATED"/>
    <property type="match status" value="1"/>
</dbReference>
<dbReference type="EMBL" id="JAKGAQ010000004">
    <property type="protein sequence ID" value="MCF2872473.1"/>
    <property type="molecule type" value="Genomic_DNA"/>
</dbReference>
<feature type="transmembrane region" description="Helical" evidence="6">
    <location>
        <begin position="216"/>
        <end position="238"/>
    </location>
</feature>
<evidence type="ECO:0000256" key="4">
    <source>
        <dbReference type="ARBA" id="ARBA00022989"/>
    </source>
</evidence>
<evidence type="ECO:0000256" key="6">
    <source>
        <dbReference type="SAM" id="Phobius"/>
    </source>
</evidence>
<dbReference type="Pfam" id="PF00892">
    <property type="entry name" value="EamA"/>
    <property type="match status" value="2"/>
</dbReference>
<keyword evidence="4 6" id="KW-1133">Transmembrane helix</keyword>
<reference evidence="8 9" key="1">
    <citation type="submission" date="2022-01" db="EMBL/GenBank/DDBJ databases">
        <title>Octadecabacter sp. nov., isolated from a marine alga.</title>
        <authorList>
            <person name="Jin M.S."/>
            <person name="Kim H.M."/>
            <person name="Han D.M."/>
            <person name="Jung J.J."/>
            <person name="Jeon C.O."/>
        </authorList>
    </citation>
    <scope>NUCLEOTIDE SEQUENCE [LARGE SCALE GENOMIC DNA]</scope>
    <source>
        <strain evidence="8 9">G9-8</strain>
    </source>
</reference>
<feature type="transmembrane region" description="Helical" evidence="6">
    <location>
        <begin position="48"/>
        <end position="69"/>
    </location>
</feature>
<keyword evidence="3 6" id="KW-0812">Transmembrane</keyword>
<evidence type="ECO:0000256" key="2">
    <source>
        <dbReference type="ARBA" id="ARBA00009853"/>
    </source>
</evidence>
<gene>
    <name evidence="8" type="ORF">L0664_15465</name>
</gene>
<keyword evidence="9" id="KW-1185">Reference proteome</keyword>